<dbReference type="AlphaFoldDB" id="A0A9D9HC48"/>
<gene>
    <name evidence="1" type="ORF">IAC29_05895</name>
</gene>
<dbReference type="Proteomes" id="UP000810252">
    <property type="component" value="Unassembled WGS sequence"/>
</dbReference>
<reference evidence="1" key="1">
    <citation type="submission" date="2020-10" db="EMBL/GenBank/DDBJ databases">
        <authorList>
            <person name="Gilroy R."/>
        </authorList>
    </citation>
    <scope>NUCLEOTIDE SEQUENCE</scope>
    <source>
        <strain evidence="1">20514</strain>
    </source>
</reference>
<accession>A0A9D9HC48</accession>
<protein>
    <recommendedName>
        <fullName evidence="3">DUF4270 domain-containing protein</fullName>
    </recommendedName>
</protein>
<organism evidence="1 2">
    <name type="scientific">Candidatus Cryptobacteroides merdigallinarum</name>
    <dbReference type="NCBI Taxonomy" id="2840770"/>
    <lineage>
        <taxon>Bacteria</taxon>
        <taxon>Pseudomonadati</taxon>
        <taxon>Bacteroidota</taxon>
        <taxon>Bacteroidia</taxon>
        <taxon>Bacteroidales</taxon>
        <taxon>Candidatus Cryptobacteroides</taxon>
    </lineage>
</organism>
<evidence type="ECO:0000313" key="2">
    <source>
        <dbReference type="Proteomes" id="UP000810252"/>
    </source>
</evidence>
<sequence>MQLKFIHLAAGLVAGLGCMLSCVEINEELGKEYIPTRHLYDVHTDTIYLKDIRMKRTDKLSGYSTSRITIGSVRDEVFGLTTRGSAFTLIPVDPDMDFGKDPVCTQFHFSAVRDTLSWPDESQANIIQNVNVYRLSQELGEDVLYIDGNGDNGDIESKIDRTERVAPVFSYFGQDSLSFNFNTEFGDEYIKGIQQLQAEDKMDSVSNYVKVLPGIYIETDEQVSDGGRINMFDLAIQVTDSYYIGGNYAELKFKATYDDRGPVDTSFLFFFGAQAMSVYQQATSSYSTPSQTPQYAFNIAKAGEIKDASGDGLPATQEMYIEGGSGIKPVISAKEIKDSLDDIFGRQGINPDGVIVHKATVVLPYKFNVEEYESMYLYPDRLSPTCRRATTDEETGETIYSFAGLTDSSVESENKGDINRSMNWYAPDISHHVQEILRRVDDENSEDYDIWMLTMANEVVQSESSDNSSLSDYYANLAYYDYYNSLYNYGYGGYYGGYYGNYYDSYYGMSNYYNYMLAAQYASSQSTSQTTVSMQLDKDRYYRATLNGPEATADAADGPGEEFLRPRLTITYSVSKMADR</sequence>
<evidence type="ECO:0008006" key="3">
    <source>
        <dbReference type="Google" id="ProtNLM"/>
    </source>
</evidence>
<proteinExistence type="predicted"/>
<dbReference type="EMBL" id="JADIMQ010000083">
    <property type="protein sequence ID" value="MBO8448785.1"/>
    <property type="molecule type" value="Genomic_DNA"/>
</dbReference>
<reference evidence="1" key="2">
    <citation type="journal article" date="2021" name="PeerJ">
        <title>Extensive microbial diversity within the chicken gut microbiome revealed by metagenomics and culture.</title>
        <authorList>
            <person name="Gilroy R."/>
            <person name="Ravi A."/>
            <person name="Getino M."/>
            <person name="Pursley I."/>
            <person name="Horton D.L."/>
            <person name="Alikhan N.F."/>
            <person name="Baker D."/>
            <person name="Gharbi K."/>
            <person name="Hall N."/>
            <person name="Watson M."/>
            <person name="Adriaenssens E.M."/>
            <person name="Foster-Nyarko E."/>
            <person name="Jarju S."/>
            <person name="Secka A."/>
            <person name="Antonio M."/>
            <person name="Oren A."/>
            <person name="Chaudhuri R.R."/>
            <person name="La Ragione R."/>
            <person name="Hildebrand F."/>
            <person name="Pallen M.J."/>
        </authorList>
    </citation>
    <scope>NUCLEOTIDE SEQUENCE</scope>
    <source>
        <strain evidence="1">20514</strain>
    </source>
</reference>
<dbReference type="PROSITE" id="PS51257">
    <property type="entry name" value="PROKAR_LIPOPROTEIN"/>
    <property type="match status" value="1"/>
</dbReference>
<comment type="caution">
    <text evidence="1">The sequence shown here is derived from an EMBL/GenBank/DDBJ whole genome shotgun (WGS) entry which is preliminary data.</text>
</comment>
<name>A0A9D9HC48_9BACT</name>
<evidence type="ECO:0000313" key="1">
    <source>
        <dbReference type="EMBL" id="MBO8448785.1"/>
    </source>
</evidence>